<dbReference type="EMBL" id="CM042054">
    <property type="protein sequence ID" value="KAI3706742.1"/>
    <property type="molecule type" value="Genomic_DNA"/>
</dbReference>
<keyword evidence="2" id="KW-1185">Reference proteome</keyword>
<organism evidence="1 2">
    <name type="scientific">Arctium lappa</name>
    <name type="common">Greater burdock</name>
    <name type="synonym">Lappa major</name>
    <dbReference type="NCBI Taxonomy" id="4217"/>
    <lineage>
        <taxon>Eukaryota</taxon>
        <taxon>Viridiplantae</taxon>
        <taxon>Streptophyta</taxon>
        <taxon>Embryophyta</taxon>
        <taxon>Tracheophyta</taxon>
        <taxon>Spermatophyta</taxon>
        <taxon>Magnoliopsida</taxon>
        <taxon>eudicotyledons</taxon>
        <taxon>Gunneridae</taxon>
        <taxon>Pentapetalae</taxon>
        <taxon>asterids</taxon>
        <taxon>campanulids</taxon>
        <taxon>Asterales</taxon>
        <taxon>Asteraceae</taxon>
        <taxon>Carduoideae</taxon>
        <taxon>Cardueae</taxon>
        <taxon>Arctiinae</taxon>
        <taxon>Arctium</taxon>
    </lineage>
</organism>
<evidence type="ECO:0000313" key="2">
    <source>
        <dbReference type="Proteomes" id="UP001055879"/>
    </source>
</evidence>
<sequence>MGRNWFVRKKKSDDEDVKVEFSVILLFPGMELIVGVYVWNHLSNSGLASIAKSNYGLTIETELVEDEEGDADLSKQKPIEDEGCFQPSIKSWCSSPDSHPNLYSLTLLSHFTSLFPPESKMVRRTSQRMTGDTTTKGGKNNPPPRGGVIKQIVKDIVNSCGGGNKDIN</sequence>
<protein>
    <submittedName>
        <fullName evidence="1">Uncharacterized protein</fullName>
    </submittedName>
</protein>
<dbReference type="Proteomes" id="UP001055879">
    <property type="component" value="Linkage Group LG08"/>
</dbReference>
<name>A0ACB9A9E2_ARCLA</name>
<gene>
    <name evidence="1" type="ORF">L6452_24681</name>
</gene>
<reference evidence="1 2" key="2">
    <citation type="journal article" date="2022" name="Mol. Ecol. Resour.">
        <title>The genomes of chicory, endive, great burdock and yacon provide insights into Asteraceae paleo-polyploidization history and plant inulin production.</title>
        <authorList>
            <person name="Fan W."/>
            <person name="Wang S."/>
            <person name="Wang H."/>
            <person name="Wang A."/>
            <person name="Jiang F."/>
            <person name="Liu H."/>
            <person name="Zhao H."/>
            <person name="Xu D."/>
            <person name="Zhang Y."/>
        </authorList>
    </citation>
    <scope>NUCLEOTIDE SEQUENCE [LARGE SCALE GENOMIC DNA]</scope>
    <source>
        <strain evidence="2">cv. Niubang</strain>
    </source>
</reference>
<evidence type="ECO:0000313" key="1">
    <source>
        <dbReference type="EMBL" id="KAI3706742.1"/>
    </source>
</evidence>
<proteinExistence type="predicted"/>
<reference evidence="2" key="1">
    <citation type="journal article" date="2022" name="Mol. Ecol. Resour.">
        <title>The genomes of chicory, endive, great burdock and yacon provide insights into Asteraceae palaeo-polyploidization history and plant inulin production.</title>
        <authorList>
            <person name="Fan W."/>
            <person name="Wang S."/>
            <person name="Wang H."/>
            <person name="Wang A."/>
            <person name="Jiang F."/>
            <person name="Liu H."/>
            <person name="Zhao H."/>
            <person name="Xu D."/>
            <person name="Zhang Y."/>
        </authorList>
    </citation>
    <scope>NUCLEOTIDE SEQUENCE [LARGE SCALE GENOMIC DNA]</scope>
    <source>
        <strain evidence="2">cv. Niubang</strain>
    </source>
</reference>
<accession>A0ACB9A9E2</accession>
<comment type="caution">
    <text evidence="1">The sequence shown here is derived from an EMBL/GenBank/DDBJ whole genome shotgun (WGS) entry which is preliminary data.</text>
</comment>